<keyword evidence="1" id="KW-0812">Transmembrane</keyword>
<evidence type="ECO:0000256" key="1">
    <source>
        <dbReference type="SAM" id="Phobius"/>
    </source>
</evidence>
<sequence length="155" mass="17720">MDQLDGGRNQYERFRNETRLNNFNESRIDMDRPHPMTKVTQQVIPQGNDVIEPFNVQIERESEPWSWCGLILAMISLFCCTVFGLVATVMAILSYVDHSTKKFARSKSKRSVVYGMAIAGIVIGSLITIASILLLIKYFNTVGRHMMSMYVDNNY</sequence>
<evidence type="ECO:0008006" key="4">
    <source>
        <dbReference type="Google" id="ProtNLM"/>
    </source>
</evidence>
<dbReference type="EMBL" id="JAODUP010000141">
    <property type="protein sequence ID" value="KAK2160046.1"/>
    <property type="molecule type" value="Genomic_DNA"/>
</dbReference>
<organism evidence="2 3">
    <name type="scientific">Paralvinella palmiformis</name>
    <dbReference type="NCBI Taxonomy" id="53620"/>
    <lineage>
        <taxon>Eukaryota</taxon>
        <taxon>Metazoa</taxon>
        <taxon>Spiralia</taxon>
        <taxon>Lophotrochozoa</taxon>
        <taxon>Annelida</taxon>
        <taxon>Polychaeta</taxon>
        <taxon>Sedentaria</taxon>
        <taxon>Canalipalpata</taxon>
        <taxon>Terebellida</taxon>
        <taxon>Terebelliformia</taxon>
        <taxon>Alvinellidae</taxon>
        <taxon>Paralvinella</taxon>
    </lineage>
</organism>
<dbReference type="Proteomes" id="UP001208570">
    <property type="component" value="Unassembled WGS sequence"/>
</dbReference>
<keyword evidence="1" id="KW-0472">Membrane</keyword>
<proteinExistence type="predicted"/>
<name>A0AAD9N9J8_9ANNE</name>
<evidence type="ECO:0000313" key="2">
    <source>
        <dbReference type="EMBL" id="KAK2160046.1"/>
    </source>
</evidence>
<dbReference type="AlphaFoldDB" id="A0AAD9N9J8"/>
<feature type="transmembrane region" description="Helical" evidence="1">
    <location>
        <begin position="70"/>
        <end position="93"/>
    </location>
</feature>
<keyword evidence="1" id="KW-1133">Transmembrane helix</keyword>
<keyword evidence="3" id="KW-1185">Reference proteome</keyword>
<comment type="caution">
    <text evidence="2">The sequence shown here is derived from an EMBL/GenBank/DDBJ whole genome shotgun (WGS) entry which is preliminary data.</text>
</comment>
<gene>
    <name evidence="2" type="ORF">LSH36_141g06055</name>
</gene>
<evidence type="ECO:0000313" key="3">
    <source>
        <dbReference type="Proteomes" id="UP001208570"/>
    </source>
</evidence>
<feature type="transmembrane region" description="Helical" evidence="1">
    <location>
        <begin position="113"/>
        <end position="139"/>
    </location>
</feature>
<accession>A0AAD9N9J8</accession>
<protein>
    <recommendedName>
        <fullName evidence="4">DUF4190 domain-containing protein</fullName>
    </recommendedName>
</protein>
<reference evidence="2" key="1">
    <citation type="journal article" date="2023" name="Mol. Biol. Evol.">
        <title>Third-Generation Sequencing Reveals the Adaptive Role of the Epigenome in Three Deep-Sea Polychaetes.</title>
        <authorList>
            <person name="Perez M."/>
            <person name="Aroh O."/>
            <person name="Sun Y."/>
            <person name="Lan Y."/>
            <person name="Juniper S.K."/>
            <person name="Young C.R."/>
            <person name="Angers B."/>
            <person name="Qian P.Y."/>
        </authorList>
    </citation>
    <scope>NUCLEOTIDE SEQUENCE</scope>
    <source>
        <strain evidence="2">P08H-3</strain>
    </source>
</reference>